<evidence type="ECO:0000313" key="2">
    <source>
        <dbReference type="EMBL" id="REL27576.1"/>
    </source>
</evidence>
<dbReference type="InterPro" id="IPR041698">
    <property type="entry name" value="Methyltransf_25"/>
</dbReference>
<dbReference type="Gene3D" id="3.40.50.150">
    <property type="entry name" value="Vaccinia Virus protein VP39"/>
    <property type="match status" value="1"/>
</dbReference>
<evidence type="ECO:0000313" key="3">
    <source>
        <dbReference type="Proteomes" id="UP000256478"/>
    </source>
</evidence>
<comment type="caution">
    <text evidence="2">The sequence shown here is derived from an EMBL/GenBank/DDBJ whole genome shotgun (WGS) entry which is preliminary data.</text>
</comment>
<dbReference type="Pfam" id="PF13649">
    <property type="entry name" value="Methyltransf_25"/>
    <property type="match status" value="1"/>
</dbReference>
<feature type="domain" description="Methyltransferase" evidence="1">
    <location>
        <begin position="47"/>
        <end position="138"/>
    </location>
</feature>
<evidence type="ECO:0000259" key="1">
    <source>
        <dbReference type="Pfam" id="PF13649"/>
    </source>
</evidence>
<sequence length="300" mass="33206">MSNEQEAWHQYWQQGNQQSCVASSSEQALVEQLWLDWQASLPSQAKVLDLATGNGAVISSLLKASYSVDNQYIGVDYTSADNTPVSNKTNVSFVGGVDLAKLPQDTQSMDAVTSQFGFEYAAIDKTISQVVRVLKNTGQLQFIVHHSEGEIVRANRLRYREIEFLLAPEAPLEKAKHLVDQKISIDELEAAGQAYLRLHQGNLTASISGQVFETINQVVLAVNSGRYQQAKALNGSLLGKLSAEYTRLNQLIKVAKDERQIIEIVDKFKALGVSCRYQSILTNDSLTFAWLIDGVKNDKP</sequence>
<keyword evidence="2" id="KW-0489">Methyltransferase</keyword>
<dbReference type="RefSeq" id="WP_116008651.1">
    <property type="nucleotide sequence ID" value="NZ_QUOU01000001.1"/>
</dbReference>
<proteinExistence type="predicted"/>
<dbReference type="SUPFAM" id="SSF53335">
    <property type="entry name" value="S-adenosyl-L-methionine-dependent methyltransferases"/>
    <property type="match status" value="1"/>
</dbReference>
<name>A0A3E0TSF8_9GAMM</name>
<protein>
    <submittedName>
        <fullName evidence="2">Class I SAM-dependent methyltransferase</fullName>
    </submittedName>
</protein>
<dbReference type="OrthoDB" id="5974463at2"/>
<dbReference type="EMBL" id="QUOU01000001">
    <property type="protein sequence ID" value="REL27576.1"/>
    <property type="molecule type" value="Genomic_DNA"/>
</dbReference>
<gene>
    <name evidence="2" type="ORF">DXX93_14080</name>
</gene>
<dbReference type="AlphaFoldDB" id="A0A3E0TSF8"/>
<dbReference type="GO" id="GO:0032259">
    <property type="term" value="P:methylation"/>
    <property type="evidence" value="ECO:0007669"/>
    <property type="project" value="UniProtKB-KW"/>
</dbReference>
<accession>A0A3E0TSF8</accession>
<dbReference type="CDD" id="cd02440">
    <property type="entry name" value="AdoMet_MTases"/>
    <property type="match status" value="1"/>
</dbReference>
<dbReference type="GO" id="GO:0008168">
    <property type="term" value="F:methyltransferase activity"/>
    <property type="evidence" value="ECO:0007669"/>
    <property type="project" value="UniProtKB-KW"/>
</dbReference>
<dbReference type="Proteomes" id="UP000256478">
    <property type="component" value="Unassembled WGS sequence"/>
</dbReference>
<organism evidence="2 3">
    <name type="scientific">Thalassotalea euphylliae</name>
    <dbReference type="NCBI Taxonomy" id="1655234"/>
    <lineage>
        <taxon>Bacteria</taxon>
        <taxon>Pseudomonadati</taxon>
        <taxon>Pseudomonadota</taxon>
        <taxon>Gammaproteobacteria</taxon>
        <taxon>Alteromonadales</taxon>
        <taxon>Colwelliaceae</taxon>
        <taxon>Thalassotalea</taxon>
    </lineage>
</organism>
<dbReference type="InterPro" id="IPR029063">
    <property type="entry name" value="SAM-dependent_MTases_sf"/>
</dbReference>
<keyword evidence="2" id="KW-0808">Transferase</keyword>
<reference evidence="2 3" key="1">
    <citation type="submission" date="2018-08" db="EMBL/GenBank/DDBJ databases">
        <title>Thalassotalea euphylliae genome.</title>
        <authorList>
            <person name="Summers S."/>
            <person name="Rice S.A."/>
            <person name="Freckelton M.L."/>
            <person name="Nedved B.T."/>
            <person name="Hadfield M.G."/>
        </authorList>
    </citation>
    <scope>NUCLEOTIDE SEQUENCE [LARGE SCALE GENOMIC DNA]</scope>
    <source>
        <strain evidence="2 3">H1</strain>
    </source>
</reference>